<dbReference type="EMBL" id="BN001301">
    <property type="protein sequence ID" value="CBF71438.1"/>
    <property type="molecule type" value="Genomic_DNA"/>
</dbReference>
<gene>
    <name evidence="2" type="ORF">ANIA_06777</name>
</gene>
<dbReference type="Proteomes" id="UP000000560">
    <property type="component" value="Chromosome I"/>
</dbReference>
<dbReference type="OMA" id="WRIREPR"/>
<dbReference type="InterPro" id="IPR001810">
    <property type="entry name" value="F-box_dom"/>
</dbReference>
<dbReference type="KEGG" id="ani:ANIA_06777"/>
<reference evidence="3" key="2">
    <citation type="journal article" date="2009" name="Fungal Genet. Biol.">
        <title>The 2008 update of the Aspergillus nidulans genome annotation: a community effort.</title>
        <authorList>
            <person name="Wortman J.R."/>
            <person name="Gilsenan J.M."/>
            <person name="Joardar V."/>
            <person name="Deegan J."/>
            <person name="Clutterbuck J."/>
            <person name="Andersen M.R."/>
            <person name="Archer D."/>
            <person name="Bencina M."/>
            <person name="Braus G."/>
            <person name="Coutinho P."/>
            <person name="von Dohren H."/>
            <person name="Doonan J."/>
            <person name="Driessen A.J."/>
            <person name="Durek P."/>
            <person name="Espeso E."/>
            <person name="Fekete E."/>
            <person name="Flipphi M."/>
            <person name="Estrada C.G."/>
            <person name="Geysens S."/>
            <person name="Goldman G."/>
            <person name="de Groot P.W."/>
            <person name="Hansen K."/>
            <person name="Harris S.D."/>
            <person name="Heinekamp T."/>
            <person name="Helmstaedt K."/>
            <person name="Henrissat B."/>
            <person name="Hofmann G."/>
            <person name="Homan T."/>
            <person name="Horio T."/>
            <person name="Horiuchi H."/>
            <person name="James S."/>
            <person name="Jones M."/>
            <person name="Karaffa L."/>
            <person name="Karanyi Z."/>
            <person name="Kato M."/>
            <person name="Keller N."/>
            <person name="Kelly D.E."/>
            <person name="Kiel J.A."/>
            <person name="Kim J.M."/>
            <person name="van der Klei I.J."/>
            <person name="Klis F.M."/>
            <person name="Kovalchuk A."/>
            <person name="Krasevec N."/>
            <person name="Kubicek C.P."/>
            <person name="Liu B."/>
            <person name="Maccabe A."/>
            <person name="Meyer V."/>
            <person name="Mirabito P."/>
            <person name="Miskei M."/>
            <person name="Mos M."/>
            <person name="Mullins J."/>
            <person name="Nelson D.R."/>
            <person name="Nielsen J."/>
            <person name="Oakley B.R."/>
            <person name="Osmani S.A."/>
            <person name="Pakula T."/>
            <person name="Paszewski A."/>
            <person name="Paulsen I."/>
            <person name="Pilsyk S."/>
            <person name="Pocsi I."/>
            <person name="Punt P.J."/>
            <person name="Ram A.F."/>
            <person name="Ren Q."/>
            <person name="Robellet X."/>
            <person name="Robson G."/>
            <person name="Seiboth B."/>
            <person name="van Solingen P."/>
            <person name="Specht T."/>
            <person name="Sun J."/>
            <person name="Taheri-Talesh N."/>
            <person name="Takeshita N."/>
            <person name="Ussery D."/>
            <person name="vanKuyk P.A."/>
            <person name="Visser H."/>
            <person name="van de Vondervoort P.J."/>
            <person name="de Vries R.P."/>
            <person name="Walton J."/>
            <person name="Xiang X."/>
            <person name="Xiong Y."/>
            <person name="Zeng A.P."/>
            <person name="Brandt B.W."/>
            <person name="Cornell M.J."/>
            <person name="van den Hondel C.A."/>
            <person name="Visser J."/>
            <person name="Oliver S.G."/>
            <person name="Turner G."/>
        </authorList>
    </citation>
    <scope>GENOME REANNOTATION</scope>
    <source>
        <strain evidence="3">FGSC A4 / ATCC 38163 / CBS 112.46 / NRRL 194 / M139</strain>
    </source>
</reference>
<accession>Q5AY53</accession>
<dbReference type="CDD" id="cd09917">
    <property type="entry name" value="F-box_SF"/>
    <property type="match status" value="1"/>
</dbReference>
<dbReference type="VEuPathDB" id="FungiDB:AN6777"/>
<dbReference type="RefSeq" id="XP_664381.1">
    <property type="nucleotide sequence ID" value="XM_659289.1"/>
</dbReference>
<dbReference type="Gene3D" id="1.20.1280.50">
    <property type="match status" value="1"/>
</dbReference>
<dbReference type="AlphaFoldDB" id="Q5AY53"/>
<dbReference type="GeneID" id="2870301"/>
<evidence type="ECO:0000259" key="1">
    <source>
        <dbReference type="Pfam" id="PF00646"/>
    </source>
</evidence>
<dbReference type="HOGENOM" id="CLU_532119_0_0_1"/>
<sequence>MSKMDPIQKLNFDCASLILQHLSIYELARCQLVSRRWRQTALEWIAATGLGWHFPRACKRFMSKFHDTSPQAYQVWEEFQECAYEKARRDVWLSGRAFSSMECHKFTHFARSDKFIAWHHEGSIYWRCAGYQEHPDRPPYIMHKLNYKLPSGQLRYLAVCSEAQTVFLIIRCPEHLAKLRKMLPNSTRLKALHEEPEHLDIMVDIHTGQELWSAPRRYARSDWERWKEALKLGWKKIYRYGSTKRELEVHDIRTGEKLYSLPFASDVPFPALKDVRVVRLGGREVIMTLNEHADDPQHDCEIRFIDGEYGRLLQSIKARTCGGFSHIVPSERRNELAFALVTYGVKNRPYVALIHRYGFDANQKLFVSQGLDLFDLERLRGAYEFYPVIDPFRNFIVGVQKDTRFAVVLPVVRLKLPWTWHDPKTGSSYKVTLGAGTGRVISIPHMNMYKIPKGYEPDGPVKIQGSCLLIGMPPDQVNNDRPAFRFFEFGFRKHYNRTVSLDDTLFEQDHSY</sequence>
<evidence type="ECO:0000313" key="3">
    <source>
        <dbReference type="Proteomes" id="UP000000560"/>
    </source>
</evidence>
<keyword evidence="3" id="KW-1185">Reference proteome</keyword>
<dbReference type="InterPro" id="IPR036047">
    <property type="entry name" value="F-box-like_dom_sf"/>
</dbReference>
<dbReference type="InParanoid" id="Q5AY53"/>
<dbReference type="Pfam" id="PF00646">
    <property type="entry name" value="F-box"/>
    <property type="match status" value="1"/>
</dbReference>
<accession>C8V266</accession>
<dbReference type="OrthoDB" id="4466386at2759"/>
<proteinExistence type="predicted"/>
<name>Q5AY53_EMENI</name>
<dbReference type="SUPFAM" id="SSF81383">
    <property type="entry name" value="F-box domain"/>
    <property type="match status" value="1"/>
</dbReference>
<reference evidence="3" key="1">
    <citation type="journal article" date="2005" name="Nature">
        <title>Sequencing of Aspergillus nidulans and comparative analysis with A. fumigatus and A. oryzae.</title>
        <authorList>
            <person name="Galagan J.E."/>
            <person name="Calvo S.E."/>
            <person name="Cuomo C."/>
            <person name="Ma L.J."/>
            <person name="Wortman J.R."/>
            <person name="Batzoglou S."/>
            <person name="Lee S.I."/>
            <person name="Basturkmen M."/>
            <person name="Spevak C.C."/>
            <person name="Clutterbuck J."/>
            <person name="Kapitonov V."/>
            <person name="Jurka J."/>
            <person name="Scazzocchio C."/>
            <person name="Farman M."/>
            <person name="Butler J."/>
            <person name="Purcell S."/>
            <person name="Harris S."/>
            <person name="Braus G.H."/>
            <person name="Draht O."/>
            <person name="Busch S."/>
            <person name="D'Enfert C."/>
            <person name="Bouchier C."/>
            <person name="Goldman G.H."/>
            <person name="Bell-Pedersen D."/>
            <person name="Griffiths-Jones S."/>
            <person name="Doonan J.H."/>
            <person name="Yu J."/>
            <person name="Vienken K."/>
            <person name="Pain A."/>
            <person name="Freitag M."/>
            <person name="Selker E.U."/>
            <person name="Archer D.B."/>
            <person name="Penalva M.A."/>
            <person name="Oakley B.R."/>
            <person name="Momany M."/>
            <person name="Tanaka T."/>
            <person name="Kumagai T."/>
            <person name="Asai K."/>
            <person name="Machida M."/>
            <person name="Nierman W.C."/>
            <person name="Denning D.W."/>
            <person name="Caddick M."/>
            <person name="Hynes M."/>
            <person name="Paoletti M."/>
            <person name="Fischer R."/>
            <person name="Miller B."/>
            <person name="Dyer P."/>
            <person name="Sachs M.S."/>
            <person name="Osmani S.A."/>
            <person name="Birren B.W."/>
        </authorList>
    </citation>
    <scope>NUCLEOTIDE SEQUENCE [LARGE SCALE GENOMIC DNA]</scope>
    <source>
        <strain evidence="3">FGSC A4 / ATCC 38163 / CBS 112.46 / NRRL 194 / M139</strain>
    </source>
</reference>
<evidence type="ECO:0000313" key="2">
    <source>
        <dbReference type="EMBL" id="CBF71438.1"/>
    </source>
</evidence>
<organism evidence="2 3">
    <name type="scientific">Emericella nidulans (strain FGSC A4 / ATCC 38163 / CBS 112.46 / NRRL 194 / M139)</name>
    <name type="common">Aspergillus nidulans</name>
    <dbReference type="NCBI Taxonomy" id="227321"/>
    <lineage>
        <taxon>Eukaryota</taxon>
        <taxon>Fungi</taxon>
        <taxon>Dikarya</taxon>
        <taxon>Ascomycota</taxon>
        <taxon>Pezizomycotina</taxon>
        <taxon>Eurotiomycetes</taxon>
        <taxon>Eurotiomycetidae</taxon>
        <taxon>Eurotiales</taxon>
        <taxon>Aspergillaceae</taxon>
        <taxon>Aspergillus</taxon>
        <taxon>Aspergillus subgen. Nidulantes</taxon>
    </lineage>
</organism>
<feature type="domain" description="F-box" evidence="1">
    <location>
        <begin position="8"/>
        <end position="40"/>
    </location>
</feature>
<protein>
    <recommendedName>
        <fullName evidence="1">F-box domain-containing protein</fullName>
    </recommendedName>
</protein>